<organism evidence="1">
    <name type="scientific">Anguilla anguilla</name>
    <name type="common">European freshwater eel</name>
    <name type="synonym">Muraena anguilla</name>
    <dbReference type="NCBI Taxonomy" id="7936"/>
    <lineage>
        <taxon>Eukaryota</taxon>
        <taxon>Metazoa</taxon>
        <taxon>Chordata</taxon>
        <taxon>Craniata</taxon>
        <taxon>Vertebrata</taxon>
        <taxon>Euteleostomi</taxon>
        <taxon>Actinopterygii</taxon>
        <taxon>Neopterygii</taxon>
        <taxon>Teleostei</taxon>
        <taxon>Anguilliformes</taxon>
        <taxon>Anguillidae</taxon>
        <taxon>Anguilla</taxon>
    </lineage>
</organism>
<dbReference type="EMBL" id="GBXM01083430">
    <property type="protein sequence ID" value="JAH25147.1"/>
    <property type="molecule type" value="Transcribed_RNA"/>
</dbReference>
<reference evidence="1" key="1">
    <citation type="submission" date="2014-11" db="EMBL/GenBank/DDBJ databases">
        <authorList>
            <person name="Amaro Gonzalez C."/>
        </authorList>
    </citation>
    <scope>NUCLEOTIDE SEQUENCE</scope>
</reference>
<evidence type="ECO:0000313" key="1">
    <source>
        <dbReference type="EMBL" id="JAH25147.1"/>
    </source>
</evidence>
<proteinExistence type="predicted"/>
<dbReference type="AlphaFoldDB" id="A0A0E9R8M9"/>
<reference evidence="1" key="2">
    <citation type="journal article" date="2015" name="Fish Shellfish Immunol.">
        <title>Early steps in the European eel (Anguilla anguilla)-Vibrio vulnificus interaction in the gills: Role of the RtxA13 toxin.</title>
        <authorList>
            <person name="Callol A."/>
            <person name="Pajuelo D."/>
            <person name="Ebbesson L."/>
            <person name="Teles M."/>
            <person name="MacKenzie S."/>
            <person name="Amaro C."/>
        </authorList>
    </citation>
    <scope>NUCLEOTIDE SEQUENCE</scope>
</reference>
<sequence length="33" mass="3678">MAILYYSAKSTVQGESTAAHLFKKQKSSQFLTL</sequence>
<accession>A0A0E9R8M9</accession>
<name>A0A0E9R8M9_ANGAN</name>
<protein>
    <submittedName>
        <fullName evidence="1">Uncharacterized protein</fullName>
    </submittedName>
</protein>